<evidence type="ECO:0000313" key="1">
    <source>
        <dbReference type="EMBL" id="KAA8565238.1"/>
    </source>
</evidence>
<comment type="caution">
    <text evidence="1">The sequence shown here is derived from an EMBL/GenBank/DDBJ whole genome shotgun (WGS) entry which is preliminary data.</text>
</comment>
<proteinExistence type="predicted"/>
<sequence>MLPLSKRNDKKPFLQTRVSICQNAPGMRNPRTRLICVLYVLKDVQLCEFSYSRDPPIKSLRNSMMTIARDLHAP</sequence>
<dbReference type="EMBL" id="VICG01000014">
    <property type="protein sequence ID" value="KAA8565238.1"/>
    <property type="molecule type" value="Genomic_DNA"/>
</dbReference>
<name>A0A5M9J6R7_MONFR</name>
<dbReference type="AlphaFoldDB" id="A0A5M9J6R7"/>
<keyword evidence="2" id="KW-1185">Reference proteome</keyword>
<reference evidence="1 2" key="1">
    <citation type="submission" date="2019-06" db="EMBL/GenBank/DDBJ databases">
        <title>Genome Sequence of the Brown Rot Fungal Pathogen Monilinia fructicola.</title>
        <authorList>
            <person name="De Miccolis Angelini R.M."/>
            <person name="Landi L."/>
            <person name="Abate D."/>
            <person name="Pollastro S."/>
            <person name="Romanazzi G."/>
            <person name="Faretra F."/>
        </authorList>
    </citation>
    <scope>NUCLEOTIDE SEQUENCE [LARGE SCALE GENOMIC DNA]</scope>
    <source>
        <strain evidence="1 2">Mfrc123</strain>
    </source>
</reference>
<dbReference type="Proteomes" id="UP000322873">
    <property type="component" value="Unassembled WGS sequence"/>
</dbReference>
<accession>A0A5M9J6R7</accession>
<protein>
    <submittedName>
        <fullName evidence="1">Uncharacterized protein</fullName>
    </submittedName>
</protein>
<evidence type="ECO:0000313" key="2">
    <source>
        <dbReference type="Proteomes" id="UP000322873"/>
    </source>
</evidence>
<organism evidence="1 2">
    <name type="scientific">Monilinia fructicola</name>
    <name type="common">Brown rot fungus</name>
    <name type="synonym">Ciboria fructicola</name>
    <dbReference type="NCBI Taxonomy" id="38448"/>
    <lineage>
        <taxon>Eukaryota</taxon>
        <taxon>Fungi</taxon>
        <taxon>Dikarya</taxon>
        <taxon>Ascomycota</taxon>
        <taxon>Pezizomycotina</taxon>
        <taxon>Leotiomycetes</taxon>
        <taxon>Helotiales</taxon>
        <taxon>Sclerotiniaceae</taxon>
        <taxon>Monilinia</taxon>
    </lineage>
</organism>
<gene>
    <name evidence="1" type="ORF">EYC84_010968</name>
</gene>